<protein>
    <recommendedName>
        <fullName evidence="4">HTH araC/xylS-type domain-containing protein</fullName>
    </recommendedName>
</protein>
<dbReference type="Gene3D" id="3.40.50.150">
    <property type="entry name" value="Vaccinia Virus protein VP39"/>
    <property type="match status" value="1"/>
</dbReference>
<dbReference type="InterPro" id="IPR009057">
    <property type="entry name" value="Homeodomain-like_sf"/>
</dbReference>
<dbReference type="PROSITE" id="PS00041">
    <property type="entry name" value="HTH_ARAC_FAMILY_1"/>
    <property type="match status" value="1"/>
</dbReference>
<dbReference type="SUPFAM" id="SSF53335">
    <property type="entry name" value="S-adenosyl-L-methionine-dependent methyltransferases"/>
    <property type="match status" value="1"/>
</dbReference>
<dbReference type="Gene3D" id="1.10.10.60">
    <property type="entry name" value="Homeodomain-like"/>
    <property type="match status" value="2"/>
</dbReference>
<dbReference type="InterPro" id="IPR018060">
    <property type="entry name" value="HTH_AraC"/>
</dbReference>
<dbReference type="SUPFAM" id="SSF46689">
    <property type="entry name" value="Homeodomain-like"/>
    <property type="match status" value="2"/>
</dbReference>
<reference evidence="5" key="1">
    <citation type="submission" date="2022-12" db="EMBL/GenBank/DDBJ databases">
        <title>Reference genome sequencing for broad-spectrum identification of bacterial and archaeal isolates by mass spectrometry.</title>
        <authorList>
            <person name="Sekiguchi Y."/>
            <person name="Tourlousse D.M."/>
        </authorList>
    </citation>
    <scope>NUCLEOTIDE SEQUENCE</scope>
    <source>
        <strain evidence="5">5-2</strain>
    </source>
</reference>
<dbReference type="PANTHER" id="PTHR18895:SF74">
    <property type="entry name" value="MTRF1L RELEASE FACTOR GLUTAMINE METHYLTRANSFERASE"/>
    <property type="match status" value="1"/>
</dbReference>
<dbReference type="InterPro" id="IPR029063">
    <property type="entry name" value="SAM-dependent_MTases_sf"/>
</dbReference>
<dbReference type="InterPro" id="IPR050320">
    <property type="entry name" value="N5-glutamine_MTase"/>
</dbReference>
<dbReference type="PRINTS" id="PR00032">
    <property type="entry name" value="HTHARAC"/>
</dbReference>
<keyword evidence="6" id="KW-1185">Reference proteome</keyword>
<feature type="domain" description="HTH araC/xylS-type" evidence="4">
    <location>
        <begin position="281"/>
        <end position="379"/>
    </location>
</feature>
<evidence type="ECO:0000256" key="1">
    <source>
        <dbReference type="ARBA" id="ARBA00023015"/>
    </source>
</evidence>
<gene>
    <name evidence="5" type="ORF">BCONGLO52_29440</name>
</gene>
<organism evidence="5 6">
    <name type="scientific">Brachybacterium conglomeratum</name>
    <dbReference type="NCBI Taxonomy" id="47846"/>
    <lineage>
        <taxon>Bacteria</taxon>
        <taxon>Bacillati</taxon>
        <taxon>Actinomycetota</taxon>
        <taxon>Actinomycetes</taxon>
        <taxon>Micrococcales</taxon>
        <taxon>Dermabacteraceae</taxon>
        <taxon>Brachybacterium</taxon>
    </lineage>
</organism>
<keyword evidence="2" id="KW-0238">DNA-binding</keyword>
<dbReference type="PANTHER" id="PTHR18895">
    <property type="entry name" value="HEMK METHYLTRANSFERASE"/>
    <property type="match status" value="1"/>
</dbReference>
<evidence type="ECO:0000313" key="6">
    <source>
        <dbReference type="Proteomes" id="UP001144451"/>
    </source>
</evidence>
<dbReference type="Pfam" id="PF13649">
    <property type="entry name" value="Methyltransf_25"/>
    <property type="match status" value="1"/>
</dbReference>
<evidence type="ECO:0000313" key="5">
    <source>
        <dbReference type="EMBL" id="GLI32103.1"/>
    </source>
</evidence>
<dbReference type="InterPro" id="IPR041698">
    <property type="entry name" value="Methyltransf_25"/>
</dbReference>
<comment type="caution">
    <text evidence="5">The sequence shown here is derived from an EMBL/GenBank/DDBJ whole genome shotgun (WGS) entry which is preliminary data.</text>
</comment>
<accession>A0ABQ5RJQ6</accession>
<dbReference type="InterPro" id="IPR020449">
    <property type="entry name" value="Tscrpt_reg_AraC-type_HTH"/>
</dbReference>
<dbReference type="EMBL" id="BSDQ01000001">
    <property type="protein sequence ID" value="GLI32103.1"/>
    <property type="molecule type" value="Genomic_DNA"/>
</dbReference>
<dbReference type="InterPro" id="IPR018062">
    <property type="entry name" value="HTH_AraC-typ_CS"/>
</dbReference>
<evidence type="ECO:0000259" key="4">
    <source>
        <dbReference type="PROSITE" id="PS01124"/>
    </source>
</evidence>
<keyword evidence="3" id="KW-0804">Transcription</keyword>
<evidence type="ECO:0000256" key="2">
    <source>
        <dbReference type="ARBA" id="ARBA00023125"/>
    </source>
</evidence>
<dbReference type="PROSITE" id="PS01124">
    <property type="entry name" value="HTH_ARAC_FAMILY_2"/>
    <property type="match status" value="1"/>
</dbReference>
<dbReference type="Pfam" id="PF12833">
    <property type="entry name" value="HTH_18"/>
    <property type="match status" value="1"/>
</dbReference>
<proteinExistence type="predicted"/>
<sequence>MDPGGQGTTTTRLRSAGSVFAEEEAEVLCAAARDGAELEAMTRRREAGEFLEHVVGRVEVMGEQLAVAPGVFVPRRRTALLIAEAVREARARRAPRVLEMCAGAAPVAALVARRVPGARVHAADVDAAALAVARENLPPGAGLHHGDGWAALPPGERFDVIAAVPPYVPRESLALMPREVREHEPLLALLGGQDGLDHVRTLLDGAADRLGPGGVLLLELHRGQCRAAAEAARATGRLGAVDQVLGEDGSTAVLRVRALPDGPAPSSAATRETPSDLVLLRRVRDRMDREHDRPLDVEALAAGVHLSAGHLSRRFREEFGESPYSYLMTRRIERAMTLLRSTDRSVTDICLDVGFSSLGTFSTRFKELVGVPPSTYRGEGAEVLEGMPPCIARRVSRPVRNREAPGTSAS</sequence>
<dbReference type="Proteomes" id="UP001144451">
    <property type="component" value="Unassembled WGS sequence"/>
</dbReference>
<keyword evidence="1" id="KW-0805">Transcription regulation</keyword>
<dbReference type="SMART" id="SM00342">
    <property type="entry name" value="HTH_ARAC"/>
    <property type="match status" value="1"/>
</dbReference>
<evidence type="ECO:0000256" key="3">
    <source>
        <dbReference type="ARBA" id="ARBA00023163"/>
    </source>
</evidence>
<name>A0ABQ5RJQ6_9MICO</name>